<proteinExistence type="inferred from homology"/>
<accession>A0ABP1FVI1</accession>
<feature type="transmembrane region" description="Helical" evidence="2">
    <location>
        <begin position="197"/>
        <end position="217"/>
    </location>
</feature>
<evidence type="ECO:0000256" key="1">
    <source>
        <dbReference type="ARBA" id="ARBA00007635"/>
    </source>
</evidence>
<dbReference type="PANTHER" id="PTHR13146:SF3">
    <property type="entry name" value="EAMA DOMAIN-CONTAINING PROTEIN"/>
    <property type="match status" value="1"/>
</dbReference>
<dbReference type="InterPro" id="IPR037185">
    <property type="entry name" value="EmrE-like"/>
</dbReference>
<evidence type="ECO:0000256" key="2">
    <source>
        <dbReference type="SAM" id="Phobius"/>
    </source>
</evidence>
<name>A0ABP1FVI1_9CHLO</name>
<keyword evidence="5" id="KW-1185">Reference proteome</keyword>
<evidence type="ECO:0000259" key="3">
    <source>
        <dbReference type="Pfam" id="PF00892"/>
    </source>
</evidence>
<reference evidence="4 5" key="1">
    <citation type="submission" date="2024-06" db="EMBL/GenBank/DDBJ databases">
        <authorList>
            <person name="Kraege A."/>
            <person name="Thomma B."/>
        </authorList>
    </citation>
    <scope>NUCLEOTIDE SEQUENCE [LARGE SCALE GENOMIC DNA]</scope>
</reference>
<feature type="transmembrane region" description="Helical" evidence="2">
    <location>
        <begin position="109"/>
        <end position="133"/>
    </location>
</feature>
<feature type="transmembrane region" description="Helical" evidence="2">
    <location>
        <begin position="282"/>
        <end position="301"/>
    </location>
</feature>
<keyword evidence="2" id="KW-1133">Transmembrane helix</keyword>
<protein>
    <submittedName>
        <fullName evidence="4">G3669 protein</fullName>
    </submittedName>
</protein>
<dbReference type="PANTHER" id="PTHR13146">
    <property type="match status" value="1"/>
</dbReference>
<dbReference type="SUPFAM" id="SSF103481">
    <property type="entry name" value="Multidrug resistance efflux transporter EmrE"/>
    <property type="match status" value="1"/>
</dbReference>
<feature type="transmembrane region" description="Helical" evidence="2">
    <location>
        <begin position="164"/>
        <end position="185"/>
    </location>
</feature>
<feature type="domain" description="EamA" evidence="3">
    <location>
        <begin position="50"/>
        <end position="179"/>
    </location>
</feature>
<evidence type="ECO:0000313" key="4">
    <source>
        <dbReference type="EMBL" id="CAL5221472.1"/>
    </source>
</evidence>
<comment type="similarity">
    <text evidence="1">Belongs to the drug/metabolite transporter (DMT) superfamily. Plant drug/metabolite exporter (P-DME) (TC 2.A.7.4) family.</text>
</comment>
<comment type="caution">
    <text evidence="4">The sequence shown here is derived from an EMBL/GenBank/DDBJ whole genome shotgun (WGS) entry which is preliminary data.</text>
</comment>
<feature type="transmembrane region" description="Helical" evidence="2">
    <location>
        <begin position="47"/>
        <end position="66"/>
    </location>
</feature>
<feature type="transmembrane region" description="Helical" evidence="2">
    <location>
        <begin position="139"/>
        <end position="157"/>
    </location>
</feature>
<dbReference type="Proteomes" id="UP001497392">
    <property type="component" value="Unassembled WGS sequence"/>
</dbReference>
<evidence type="ECO:0000313" key="5">
    <source>
        <dbReference type="Proteomes" id="UP001497392"/>
    </source>
</evidence>
<sequence>MVQTSSVVSIAGLLIFGTLSSIASKVVYQTEGETFDGSIKSFKKPWASTALMFVAMVMCLPIAWIARLVEMEKKKKSSDESKPLIGKSDGKSEEPTSKLAAKNASLKEILILGLPMCFDLTATLLMSIGLLYVTASVYQMLRGAEILFSAIFAVIFLKRSLNKFHYCGIAGCLVGICMVGASSLLSPSGGGSSDTGMVLLGMGLIVVAQAVQAAQVTMEDYAMSHVGLAPLQVVGYEGLLGTIVLFGILMPIVYFIPGKDGQGLHEDSLETAYMIGHSEPRWTIPVVLIANSMSLLLYNVAGMFVTEEMGAVSRTVFESARTLFVWLGDLLLYYTHTGLGEKWDNSSYLQACHSHSPSVQAAGFLVLVAGTLVYAQGDRKQEEHAKDEHDGPLQAVQHEVQHAVFKFHHTISSHPQRNLRARRWRRAINSALATAHLRNDEENNGSSS</sequence>
<dbReference type="EMBL" id="CAXHTA020000005">
    <property type="protein sequence ID" value="CAL5221472.1"/>
    <property type="molecule type" value="Genomic_DNA"/>
</dbReference>
<feature type="transmembrane region" description="Helical" evidence="2">
    <location>
        <begin position="238"/>
        <end position="256"/>
    </location>
</feature>
<organism evidence="4 5">
    <name type="scientific">Coccomyxa viridis</name>
    <dbReference type="NCBI Taxonomy" id="1274662"/>
    <lineage>
        <taxon>Eukaryota</taxon>
        <taxon>Viridiplantae</taxon>
        <taxon>Chlorophyta</taxon>
        <taxon>core chlorophytes</taxon>
        <taxon>Trebouxiophyceae</taxon>
        <taxon>Trebouxiophyceae incertae sedis</taxon>
        <taxon>Coccomyxaceae</taxon>
        <taxon>Coccomyxa</taxon>
    </lineage>
</organism>
<dbReference type="Pfam" id="PF00892">
    <property type="entry name" value="EamA"/>
    <property type="match status" value="1"/>
</dbReference>
<dbReference type="InterPro" id="IPR000620">
    <property type="entry name" value="EamA_dom"/>
</dbReference>
<keyword evidence="2" id="KW-0812">Transmembrane</keyword>
<gene>
    <name evidence="4" type="primary">g3669</name>
    <name evidence="4" type="ORF">VP750_LOCUS3131</name>
</gene>
<keyword evidence="2" id="KW-0472">Membrane</keyword>